<dbReference type="EMBL" id="VCGU01000458">
    <property type="protein sequence ID" value="TRY62715.1"/>
    <property type="molecule type" value="Genomic_DNA"/>
</dbReference>
<dbReference type="Proteomes" id="UP000318571">
    <property type="component" value="Chromosome 10"/>
</dbReference>
<sequence>MFAVVWAHRPLTKIWGCRSWASSPAVLKGSNVPNEKDHAQSLDPDSFRFLGRTRINRRLSRQSSEKDISVPLWNYLQSYVRGGYLEKHIMMDPALAEQIADLIQKKSQRGRKTYWIDADGGFSQVTKCVMERDLFHLAKIFVRDQHIRLLNEHALETHLKPFVDRVHQVDANLVQFTKLHMTNPTSFISPLTFETPQMDWHASEPPYTLFGTATHGLLKYLVVRCLERHSELSEFSRGRPEFFLIVSTSTISKMSSLRQFSQKDVILQILFEVDILGEIPRTSFFPWRKLSKSAKNKTDIEEEFDSNTLHLIHLRPRKDAMLHPKVSPQSLEAFVNFIYSRRSVRVLPLIDRLVPNGALPLVRAGYDIYQTSRTLSPHDALKMLNILVEQDGFDSSVFAHDSSQEQRTPSDSAENDSVLDFLRRKYLPD</sequence>
<dbReference type="OrthoDB" id="9895503at2759"/>
<dbReference type="STRING" id="6832.A0A553NBC5"/>
<evidence type="ECO:0000313" key="2">
    <source>
        <dbReference type="Proteomes" id="UP000318571"/>
    </source>
</evidence>
<dbReference type="Gene3D" id="3.40.50.150">
    <property type="entry name" value="Vaccinia Virus protein VP39"/>
    <property type="match status" value="1"/>
</dbReference>
<dbReference type="InterPro" id="IPR029063">
    <property type="entry name" value="SAM-dependent_MTases_sf"/>
</dbReference>
<dbReference type="AlphaFoldDB" id="A0A553NBC5"/>
<gene>
    <name evidence="1" type="ORF">TCAL_14357</name>
</gene>
<comment type="caution">
    <text evidence="1">The sequence shown here is derived from an EMBL/GenBank/DDBJ whole genome shotgun (WGS) entry which is preliminary data.</text>
</comment>
<organism evidence="1 2">
    <name type="scientific">Tigriopus californicus</name>
    <name type="common">Marine copepod</name>
    <dbReference type="NCBI Taxonomy" id="6832"/>
    <lineage>
        <taxon>Eukaryota</taxon>
        <taxon>Metazoa</taxon>
        <taxon>Ecdysozoa</taxon>
        <taxon>Arthropoda</taxon>
        <taxon>Crustacea</taxon>
        <taxon>Multicrustacea</taxon>
        <taxon>Hexanauplia</taxon>
        <taxon>Copepoda</taxon>
        <taxon>Harpacticoida</taxon>
        <taxon>Harpacticidae</taxon>
        <taxon>Tigriopus</taxon>
    </lineage>
</organism>
<keyword evidence="2" id="KW-1185">Reference proteome</keyword>
<name>A0A553NBC5_TIGCA</name>
<reference evidence="1 2" key="1">
    <citation type="journal article" date="2018" name="Nat. Ecol. Evol.">
        <title>Genomic signatures of mitonuclear coevolution across populations of Tigriopus californicus.</title>
        <authorList>
            <person name="Barreto F.S."/>
            <person name="Watson E.T."/>
            <person name="Lima T.G."/>
            <person name="Willett C.S."/>
            <person name="Edmands S."/>
            <person name="Li W."/>
            <person name="Burton R.S."/>
        </authorList>
    </citation>
    <scope>NUCLEOTIDE SEQUENCE [LARGE SCALE GENOMIC DNA]</scope>
    <source>
        <strain evidence="1 2">San Diego</strain>
    </source>
</reference>
<accession>A0A553NBC5</accession>
<evidence type="ECO:0000313" key="1">
    <source>
        <dbReference type="EMBL" id="TRY62715.1"/>
    </source>
</evidence>
<proteinExistence type="predicted"/>
<protein>
    <submittedName>
        <fullName evidence="1">Uncharacterized protein</fullName>
    </submittedName>
</protein>